<accession>A0A0E9RVK2</accession>
<protein>
    <submittedName>
        <fullName evidence="1">Uncharacterized protein</fullName>
    </submittedName>
</protein>
<dbReference type="AlphaFoldDB" id="A0A0E9RVK2"/>
<dbReference type="EMBL" id="GBXM01075418">
    <property type="protein sequence ID" value="JAH33159.1"/>
    <property type="molecule type" value="Transcribed_RNA"/>
</dbReference>
<organism evidence="1">
    <name type="scientific">Anguilla anguilla</name>
    <name type="common">European freshwater eel</name>
    <name type="synonym">Muraena anguilla</name>
    <dbReference type="NCBI Taxonomy" id="7936"/>
    <lineage>
        <taxon>Eukaryota</taxon>
        <taxon>Metazoa</taxon>
        <taxon>Chordata</taxon>
        <taxon>Craniata</taxon>
        <taxon>Vertebrata</taxon>
        <taxon>Euteleostomi</taxon>
        <taxon>Actinopterygii</taxon>
        <taxon>Neopterygii</taxon>
        <taxon>Teleostei</taxon>
        <taxon>Anguilliformes</taxon>
        <taxon>Anguillidae</taxon>
        <taxon>Anguilla</taxon>
    </lineage>
</organism>
<reference evidence="1" key="1">
    <citation type="submission" date="2014-11" db="EMBL/GenBank/DDBJ databases">
        <authorList>
            <person name="Amaro Gonzalez C."/>
        </authorList>
    </citation>
    <scope>NUCLEOTIDE SEQUENCE</scope>
</reference>
<sequence>MGLCIRRRKKIIIVLRPRIMSRLFCPNSNIYSKRIKILVSFTDFFVYNTYFNHT</sequence>
<name>A0A0E9RVK2_ANGAN</name>
<proteinExistence type="predicted"/>
<reference evidence="1" key="2">
    <citation type="journal article" date="2015" name="Fish Shellfish Immunol.">
        <title>Early steps in the European eel (Anguilla anguilla)-Vibrio vulnificus interaction in the gills: Role of the RtxA13 toxin.</title>
        <authorList>
            <person name="Callol A."/>
            <person name="Pajuelo D."/>
            <person name="Ebbesson L."/>
            <person name="Teles M."/>
            <person name="MacKenzie S."/>
            <person name="Amaro C."/>
        </authorList>
    </citation>
    <scope>NUCLEOTIDE SEQUENCE</scope>
</reference>
<evidence type="ECO:0000313" key="1">
    <source>
        <dbReference type="EMBL" id="JAH33159.1"/>
    </source>
</evidence>